<gene>
    <name evidence="3" type="primary">BnaC06g14400D</name>
    <name evidence="2" type="ORF">DARMORV10_C06P20960.1</name>
    <name evidence="3" type="ORF">GSBRNA2T00071313001</name>
</gene>
<feature type="region of interest" description="Disordered" evidence="1">
    <location>
        <begin position="1"/>
        <end position="43"/>
    </location>
</feature>
<dbReference type="PaxDb" id="3708-A0A078FJY0"/>
<proteinExistence type="predicted"/>
<dbReference type="EMBL" id="LK032034">
    <property type="protein sequence ID" value="CDY13317.1"/>
    <property type="molecule type" value="Genomic_DNA"/>
</dbReference>
<dbReference type="Gramene" id="CDY13317">
    <property type="protein sequence ID" value="CDY13317"/>
    <property type="gene ID" value="GSBRNA2T00071313001"/>
</dbReference>
<evidence type="ECO:0000256" key="1">
    <source>
        <dbReference type="SAM" id="MobiDB-lite"/>
    </source>
</evidence>
<feature type="compositionally biased region" description="Polar residues" evidence="1">
    <location>
        <begin position="28"/>
        <end position="37"/>
    </location>
</feature>
<dbReference type="EMBL" id="HG994370">
    <property type="protein sequence ID" value="CAF2058364.1"/>
    <property type="molecule type" value="Genomic_DNA"/>
</dbReference>
<organism evidence="3 4">
    <name type="scientific">Brassica napus</name>
    <name type="common">Rape</name>
    <dbReference type="NCBI Taxonomy" id="3708"/>
    <lineage>
        <taxon>Eukaryota</taxon>
        <taxon>Viridiplantae</taxon>
        <taxon>Streptophyta</taxon>
        <taxon>Embryophyta</taxon>
        <taxon>Tracheophyta</taxon>
        <taxon>Spermatophyta</taxon>
        <taxon>Magnoliopsida</taxon>
        <taxon>eudicotyledons</taxon>
        <taxon>Gunneridae</taxon>
        <taxon>Pentapetalae</taxon>
        <taxon>rosids</taxon>
        <taxon>malvids</taxon>
        <taxon>Brassicales</taxon>
        <taxon>Brassicaceae</taxon>
        <taxon>Brassiceae</taxon>
        <taxon>Brassica</taxon>
    </lineage>
</organism>
<keyword evidence="4" id="KW-1185">Reference proteome</keyword>
<accession>A0A078FJY0</accession>
<protein>
    <submittedName>
        <fullName evidence="2">(rape) hypothetical protein</fullName>
    </submittedName>
    <submittedName>
        <fullName evidence="3">BnaC06g14400D protein</fullName>
    </submittedName>
</protein>
<reference evidence="3" key="2">
    <citation type="submission" date="2014-06" db="EMBL/GenBank/DDBJ databases">
        <authorList>
            <person name="Genoscope - CEA"/>
        </authorList>
    </citation>
    <scope>NUCLEOTIDE SEQUENCE</scope>
</reference>
<name>A0A078FJY0_BRANA</name>
<evidence type="ECO:0000313" key="3">
    <source>
        <dbReference type="EMBL" id="CDY13317.1"/>
    </source>
</evidence>
<evidence type="ECO:0000313" key="2">
    <source>
        <dbReference type="EMBL" id="CAF2058364.1"/>
    </source>
</evidence>
<reference evidence="3 4" key="1">
    <citation type="journal article" date="2014" name="Science">
        <title>Plant genetics. Early allopolyploid evolution in the post-Neolithic Brassica napus oilseed genome.</title>
        <authorList>
            <person name="Chalhoub B."/>
            <person name="Denoeud F."/>
            <person name="Liu S."/>
            <person name="Parkin I.A."/>
            <person name="Tang H."/>
            <person name="Wang X."/>
            <person name="Chiquet J."/>
            <person name="Belcram H."/>
            <person name="Tong C."/>
            <person name="Samans B."/>
            <person name="Correa M."/>
            <person name="Da Silva C."/>
            <person name="Just J."/>
            <person name="Falentin C."/>
            <person name="Koh C.S."/>
            <person name="Le Clainche I."/>
            <person name="Bernard M."/>
            <person name="Bento P."/>
            <person name="Noel B."/>
            <person name="Labadie K."/>
            <person name="Alberti A."/>
            <person name="Charles M."/>
            <person name="Arnaud D."/>
            <person name="Guo H."/>
            <person name="Daviaud C."/>
            <person name="Alamery S."/>
            <person name="Jabbari K."/>
            <person name="Zhao M."/>
            <person name="Edger P.P."/>
            <person name="Chelaifa H."/>
            <person name="Tack D."/>
            <person name="Lassalle G."/>
            <person name="Mestiri I."/>
            <person name="Schnel N."/>
            <person name="Le Paslier M.C."/>
            <person name="Fan G."/>
            <person name="Renault V."/>
            <person name="Bayer P.E."/>
            <person name="Golicz A.A."/>
            <person name="Manoli S."/>
            <person name="Lee T.H."/>
            <person name="Thi V.H."/>
            <person name="Chalabi S."/>
            <person name="Hu Q."/>
            <person name="Fan C."/>
            <person name="Tollenaere R."/>
            <person name="Lu Y."/>
            <person name="Battail C."/>
            <person name="Shen J."/>
            <person name="Sidebottom C.H."/>
            <person name="Wang X."/>
            <person name="Canaguier A."/>
            <person name="Chauveau A."/>
            <person name="Berard A."/>
            <person name="Deniot G."/>
            <person name="Guan M."/>
            <person name="Liu Z."/>
            <person name="Sun F."/>
            <person name="Lim Y.P."/>
            <person name="Lyons E."/>
            <person name="Town C.D."/>
            <person name="Bancroft I."/>
            <person name="Wang X."/>
            <person name="Meng J."/>
            <person name="Ma J."/>
            <person name="Pires J.C."/>
            <person name="King G.J."/>
            <person name="Brunel D."/>
            <person name="Delourme R."/>
            <person name="Renard M."/>
            <person name="Aury J.M."/>
            <person name="Adams K.L."/>
            <person name="Batley J."/>
            <person name="Snowdon R.J."/>
            <person name="Tost J."/>
            <person name="Edwards D."/>
            <person name="Zhou Y."/>
            <person name="Hua W."/>
            <person name="Sharpe A.G."/>
            <person name="Paterson A.H."/>
            <person name="Guan C."/>
            <person name="Wincker P."/>
        </authorList>
    </citation>
    <scope>NUCLEOTIDE SEQUENCE [LARGE SCALE GENOMIC DNA]</scope>
    <source>
        <strain evidence="4">cv. Darmor-bzh</strain>
    </source>
</reference>
<sequence>MGKMQKNGSGVHGNDGFSETEPRDHALNGQQVAQTEETQVRAC</sequence>
<reference evidence="2" key="3">
    <citation type="submission" date="2021-01" db="EMBL/GenBank/DDBJ databases">
        <authorList>
            <consortium name="Genoscope - CEA"/>
            <person name="William W."/>
        </authorList>
    </citation>
    <scope>NUCLEOTIDE SEQUENCE</scope>
</reference>
<dbReference type="AlphaFoldDB" id="A0A078FJY0"/>
<dbReference type="Proteomes" id="UP001295469">
    <property type="component" value="Chromosome C06"/>
</dbReference>
<evidence type="ECO:0000313" key="4">
    <source>
        <dbReference type="Proteomes" id="UP000028999"/>
    </source>
</evidence>
<dbReference type="Proteomes" id="UP000028999">
    <property type="component" value="Unassembled WGS sequence"/>
</dbReference>